<dbReference type="PROSITE" id="PS50928">
    <property type="entry name" value="ABC_TM1"/>
    <property type="match status" value="1"/>
</dbReference>
<reference evidence="9 10" key="1">
    <citation type="submission" date="2023-10" db="EMBL/GenBank/DDBJ databases">
        <title>Veillonella sp. nov., isolated from a pig farm feces dump.</title>
        <authorList>
            <person name="Chang Y.-H."/>
        </authorList>
    </citation>
    <scope>NUCLEOTIDE SEQUENCE [LARGE SCALE GENOMIC DNA]</scope>
    <source>
        <strain evidence="9 10">YH-vei2233</strain>
    </source>
</reference>
<name>A0ABU3Z5T0_9FIRM</name>
<dbReference type="EMBL" id="JAWJZB010000001">
    <property type="protein sequence ID" value="MDV5087259.1"/>
    <property type="molecule type" value="Genomic_DNA"/>
</dbReference>
<dbReference type="CDD" id="cd06261">
    <property type="entry name" value="TM_PBP2"/>
    <property type="match status" value="1"/>
</dbReference>
<dbReference type="InterPro" id="IPR000515">
    <property type="entry name" value="MetI-like"/>
</dbReference>
<accession>A0ABU3Z5T0</accession>
<evidence type="ECO:0000256" key="7">
    <source>
        <dbReference type="RuleBase" id="RU363032"/>
    </source>
</evidence>
<keyword evidence="2 7" id="KW-0813">Transport</keyword>
<comment type="caution">
    <text evidence="9">The sequence shown here is derived from an EMBL/GenBank/DDBJ whole genome shotgun (WGS) entry which is preliminary data.</text>
</comment>
<comment type="similarity">
    <text evidence="7">Belongs to the binding-protein-dependent transport system permease family.</text>
</comment>
<sequence length="275" mass="29611">MKRTVTRIQVFLLTSIGIVLLISVLAPYLVPYDAYDTNPDAILQAPSATHWFGTDNFGRDVFSRVLIGSTTSIFASFAIIVIATIIGCMVGMIGGYYGGRVDAILMRITDIFLAFPDLLLAIAVAGVLGGGLVNAMVAIIATTWTQYARLSRSLVQDIKNETFVKAAKISGATNGEILLHHILPNTWGLIIVTAVLHISTVVMGLAGLSFLGLGVRVPDAEWGSMISEGLKVLYQAPWVALSTSLVLVIVMMVFNALGDQVRDYLDPKTNRGERP</sequence>
<dbReference type="Pfam" id="PF00528">
    <property type="entry name" value="BPD_transp_1"/>
    <property type="match status" value="1"/>
</dbReference>
<evidence type="ECO:0000313" key="9">
    <source>
        <dbReference type="EMBL" id="MDV5087259.1"/>
    </source>
</evidence>
<evidence type="ECO:0000259" key="8">
    <source>
        <dbReference type="PROSITE" id="PS50928"/>
    </source>
</evidence>
<evidence type="ECO:0000256" key="2">
    <source>
        <dbReference type="ARBA" id="ARBA00022448"/>
    </source>
</evidence>
<evidence type="ECO:0000256" key="5">
    <source>
        <dbReference type="ARBA" id="ARBA00022989"/>
    </source>
</evidence>
<evidence type="ECO:0000256" key="1">
    <source>
        <dbReference type="ARBA" id="ARBA00004651"/>
    </source>
</evidence>
<evidence type="ECO:0000256" key="6">
    <source>
        <dbReference type="ARBA" id="ARBA00023136"/>
    </source>
</evidence>
<dbReference type="Proteomes" id="UP001272515">
    <property type="component" value="Unassembled WGS sequence"/>
</dbReference>
<keyword evidence="3" id="KW-1003">Cell membrane</keyword>
<dbReference type="Gene3D" id="1.10.3720.10">
    <property type="entry name" value="MetI-like"/>
    <property type="match status" value="1"/>
</dbReference>
<keyword evidence="5 7" id="KW-1133">Transmembrane helix</keyword>
<dbReference type="InterPro" id="IPR050366">
    <property type="entry name" value="BP-dependent_transpt_permease"/>
</dbReference>
<feature type="transmembrane region" description="Helical" evidence="7">
    <location>
        <begin position="73"/>
        <end position="97"/>
    </location>
</feature>
<keyword evidence="6 7" id="KW-0472">Membrane</keyword>
<dbReference type="PANTHER" id="PTHR43386">
    <property type="entry name" value="OLIGOPEPTIDE TRANSPORT SYSTEM PERMEASE PROTEIN APPC"/>
    <property type="match status" value="1"/>
</dbReference>
<evidence type="ECO:0000256" key="4">
    <source>
        <dbReference type="ARBA" id="ARBA00022692"/>
    </source>
</evidence>
<dbReference type="InterPro" id="IPR035906">
    <property type="entry name" value="MetI-like_sf"/>
</dbReference>
<protein>
    <submittedName>
        <fullName evidence="9">ABC transporter permease</fullName>
    </submittedName>
</protein>
<feature type="transmembrane region" description="Helical" evidence="7">
    <location>
        <begin position="12"/>
        <end position="30"/>
    </location>
</feature>
<feature type="transmembrane region" description="Helical" evidence="7">
    <location>
        <begin position="187"/>
        <end position="215"/>
    </location>
</feature>
<gene>
    <name evidence="9" type="ORF">RVY80_00080</name>
</gene>
<evidence type="ECO:0000256" key="3">
    <source>
        <dbReference type="ARBA" id="ARBA00022475"/>
    </source>
</evidence>
<keyword evidence="10" id="KW-1185">Reference proteome</keyword>
<proteinExistence type="inferred from homology"/>
<comment type="subcellular location">
    <subcellularLocation>
        <location evidence="1 7">Cell membrane</location>
        <topology evidence="1 7">Multi-pass membrane protein</topology>
    </subcellularLocation>
</comment>
<feature type="domain" description="ABC transmembrane type-1" evidence="8">
    <location>
        <begin position="73"/>
        <end position="258"/>
    </location>
</feature>
<dbReference type="SUPFAM" id="SSF161098">
    <property type="entry name" value="MetI-like"/>
    <property type="match status" value="1"/>
</dbReference>
<keyword evidence="4 7" id="KW-0812">Transmembrane</keyword>
<evidence type="ECO:0000313" key="10">
    <source>
        <dbReference type="Proteomes" id="UP001272515"/>
    </source>
</evidence>
<organism evidence="9 10">
    <name type="scientific">Veillonella absiana</name>
    <dbReference type="NCBI Taxonomy" id="3079305"/>
    <lineage>
        <taxon>Bacteria</taxon>
        <taxon>Bacillati</taxon>
        <taxon>Bacillota</taxon>
        <taxon>Negativicutes</taxon>
        <taxon>Veillonellales</taxon>
        <taxon>Veillonellaceae</taxon>
        <taxon>Veillonella</taxon>
    </lineage>
</organism>
<dbReference type="PANTHER" id="PTHR43386:SF1">
    <property type="entry name" value="D,D-DIPEPTIDE TRANSPORT SYSTEM PERMEASE PROTEIN DDPC-RELATED"/>
    <property type="match status" value="1"/>
</dbReference>
<dbReference type="RefSeq" id="WP_317329139.1">
    <property type="nucleotide sequence ID" value="NZ_JAWJZA010000027.1"/>
</dbReference>
<feature type="transmembrane region" description="Helical" evidence="7">
    <location>
        <begin position="236"/>
        <end position="257"/>
    </location>
</feature>
<feature type="transmembrane region" description="Helical" evidence="7">
    <location>
        <begin position="118"/>
        <end position="144"/>
    </location>
</feature>